<reference evidence="2" key="1">
    <citation type="submission" date="2019-08" db="EMBL/GenBank/DDBJ databases">
        <title>The genome of the North American firefly Photinus pyralis.</title>
        <authorList>
            <consortium name="Photinus pyralis genome working group"/>
            <person name="Fallon T.R."/>
            <person name="Sander Lower S.E."/>
            <person name="Weng J.-K."/>
        </authorList>
    </citation>
    <scope>NUCLEOTIDE SEQUENCE</scope>
    <source>
        <strain evidence="2">TRF0915ILg1</strain>
        <tissue evidence="2">Whole body</tissue>
    </source>
</reference>
<dbReference type="OrthoDB" id="6769745at2759"/>
<dbReference type="PANTHER" id="PTHR47331">
    <property type="entry name" value="PHD-TYPE DOMAIN-CONTAINING PROTEIN"/>
    <property type="match status" value="1"/>
</dbReference>
<proteinExistence type="predicted"/>
<sequence length="191" mass="22029">MFHFSFASQLRVSDLSTDAFIACLRRFIARRSKPEKIFLDNAKNFIGANRELRSIVQQLNLDSDKIINGSMASEEPALVHVPTNRLSNFQRLQHLLQHFWTRWQLEYLHSLQQRRKWLCTRENIKPGLMVLLKNENGPPLTWSIGQVVEVFPGVDGVVRVVQIKTAKCREQSVSSSLRIRLCSITNTSLQI</sequence>
<gene>
    <name evidence="2" type="ORF">ILUMI_13982</name>
</gene>
<organism evidence="2 3">
    <name type="scientific">Ignelater luminosus</name>
    <name type="common">Cucubano</name>
    <name type="synonym">Pyrophorus luminosus</name>
    <dbReference type="NCBI Taxonomy" id="2038154"/>
    <lineage>
        <taxon>Eukaryota</taxon>
        <taxon>Metazoa</taxon>
        <taxon>Ecdysozoa</taxon>
        <taxon>Arthropoda</taxon>
        <taxon>Hexapoda</taxon>
        <taxon>Insecta</taxon>
        <taxon>Pterygota</taxon>
        <taxon>Neoptera</taxon>
        <taxon>Endopterygota</taxon>
        <taxon>Coleoptera</taxon>
        <taxon>Polyphaga</taxon>
        <taxon>Elateriformia</taxon>
        <taxon>Elateroidea</taxon>
        <taxon>Elateridae</taxon>
        <taxon>Agrypninae</taxon>
        <taxon>Pyrophorini</taxon>
        <taxon>Ignelater</taxon>
    </lineage>
</organism>
<evidence type="ECO:0000313" key="3">
    <source>
        <dbReference type="Proteomes" id="UP000801492"/>
    </source>
</evidence>
<dbReference type="AlphaFoldDB" id="A0A8K0CV45"/>
<dbReference type="InterPro" id="IPR036397">
    <property type="entry name" value="RNaseH_sf"/>
</dbReference>
<evidence type="ECO:0000259" key="1">
    <source>
        <dbReference type="Pfam" id="PF18701"/>
    </source>
</evidence>
<dbReference type="Proteomes" id="UP000801492">
    <property type="component" value="Unassembled WGS sequence"/>
</dbReference>
<protein>
    <recommendedName>
        <fullName evidence="1">DUF5641 domain-containing protein</fullName>
    </recommendedName>
</protein>
<feature type="domain" description="DUF5641" evidence="1">
    <location>
        <begin position="88"/>
        <end position="168"/>
    </location>
</feature>
<accession>A0A8K0CV45</accession>
<dbReference type="Pfam" id="PF18701">
    <property type="entry name" value="DUF5641"/>
    <property type="match status" value="1"/>
</dbReference>
<dbReference type="InterPro" id="IPR040676">
    <property type="entry name" value="DUF5641"/>
</dbReference>
<evidence type="ECO:0000313" key="2">
    <source>
        <dbReference type="EMBL" id="KAF2892191.1"/>
    </source>
</evidence>
<dbReference type="Gene3D" id="3.30.420.10">
    <property type="entry name" value="Ribonuclease H-like superfamily/Ribonuclease H"/>
    <property type="match status" value="1"/>
</dbReference>
<comment type="caution">
    <text evidence="2">The sequence shown here is derived from an EMBL/GenBank/DDBJ whole genome shotgun (WGS) entry which is preliminary data.</text>
</comment>
<dbReference type="EMBL" id="VTPC01008883">
    <property type="protein sequence ID" value="KAF2892191.1"/>
    <property type="molecule type" value="Genomic_DNA"/>
</dbReference>
<keyword evidence="3" id="KW-1185">Reference proteome</keyword>
<dbReference type="GO" id="GO:0003676">
    <property type="term" value="F:nucleic acid binding"/>
    <property type="evidence" value="ECO:0007669"/>
    <property type="project" value="InterPro"/>
</dbReference>
<dbReference type="PANTHER" id="PTHR47331:SF5">
    <property type="entry name" value="RIBONUCLEASE H"/>
    <property type="match status" value="1"/>
</dbReference>
<name>A0A8K0CV45_IGNLU</name>